<accession>A0ACB7W4S8</accession>
<sequence>MACSASAAALLSIFLFFFFFSSFVSGGRHDCPPSSCGNITNIKNPFRLKDDPPKCGDPNYELTCDDLNRTILTLLNNSYYVTNITYLYDDLYMEVDFMIEVVNVGMVNDGSCHLPLPSLTLSEMNSNSYYVLTSTYSWVTLVNCSKEVKNNSKYRPVPCLSHNNSFIYFINDTYESYVVRNLMCSCRSLAIFPVNYEFSSQLPTDIIKFLAQGFTLSRNDSMPNTFRDCLWTSIR</sequence>
<organism evidence="1 2">
    <name type="scientific">Dioscorea alata</name>
    <name type="common">Purple yam</name>
    <dbReference type="NCBI Taxonomy" id="55571"/>
    <lineage>
        <taxon>Eukaryota</taxon>
        <taxon>Viridiplantae</taxon>
        <taxon>Streptophyta</taxon>
        <taxon>Embryophyta</taxon>
        <taxon>Tracheophyta</taxon>
        <taxon>Spermatophyta</taxon>
        <taxon>Magnoliopsida</taxon>
        <taxon>Liliopsida</taxon>
        <taxon>Dioscoreales</taxon>
        <taxon>Dioscoreaceae</taxon>
        <taxon>Dioscorea</taxon>
    </lineage>
</organism>
<protein>
    <submittedName>
        <fullName evidence="1">Uncharacterized protein</fullName>
    </submittedName>
</protein>
<comment type="caution">
    <text evidence="1">The sequence shown here is derived from an EMBL/GenBank/DDBJ whole genome shotgun (WGS) entry which is preliminary data.</text>
</comment>
<dbReference type="Proteomes" id="UP000827976">
    <property type="component" value="Chromosome 5"/>
</dbReference>
<gene>
    <name evidence="1" type="ORF">IHE45_05G137100</name>
</gene>
<proteinExistence type="predicted"/>
<reference evidence="2" key="1">
    <citation type="journal article" date="2022" name="Nat. Commun.">
        <title>Chromosome evolution and the genetic basis of agronomically important traits in greater yam.</title>
        <authorList>
            <person name="Bredeson J.V."/>
            <person name="Lyons J.B."/>
            <person name="Oniyinde I.O."/>
            <person name="Okereke N.R."/>
            <person name="Kolade O."/>
            <person name="Nnabue I."/>
            <person name="Nwadili C.O."/>
            <person name="Hribova E."/>
            <person name="Parker M."/>
            <person name="Nwogha J."/>
            <person name="Shu S."/>
            <person name="Carlson J."/>
            <person name="Kariba R."/>
            <person name="Muthemba S."/>
            <person name="Knop K."/>
            <person name="Barton G.J."/>
            <person name="Sherwood A.V."/>
            <person name="Lopez-Montes A."/>
            <person name="Asiedu R."/>
            <person name="Jamnadass R."/>
            <person name="Muchugi A."/>
            <person name="Goodstein D."/>
            <person name="Egesi C.N."/>
            <person name="Featherston J."/>
            <person name="Asfaw A."/>
            <person name="Simpson G.G."/>
            <person name="Dolezel J."/>
            <person name="Hendre P.S."/>
            <person name="Van Deynze A."/>
            <person name="Kumar P.L."/>
            <person name="Obidiegwu J.E."/>
            <person name="Bhattacharjee R."/>
            <person name="Rokhsar D.S."/>
        </authorList>
    </citation>
    <scope>NUCLEOTIDE SEQUENCE [LARGE SCALE GENOMIC DNA]</scope>
    <source>
        <strain evidence="2">cv. TDa95/00328</strain>
    </source>
</reference>
<evidence type="ECO:0000313" key="1">
    <source>
        <dbReference type="EMBL" id="KAH7682669.1"/>
    </source>
</evidence>
<keyword evidence="2" id="KW-1185">Reference proteome</keyword>
<name>A0ACB7W4S8_DIOAL</name>
<evidence type="ECO:0000313" key="2">
    <source>
        <dbReference type="Proteomes" id="UP000827976"/>
    </source>
</evidence>
<dbReference type="EMBL" id="CM037015">
    <property type="protein sequence ID" value="KAH7682669.1"/>
    <property type="molecule type" value="Genomic_DNA"/>
</dbReference>